<dbReference type="PANTHER" id="PTHR13793:SF107">
    <property type="entry name" value="BROMODOMAIN-CONTAINING PROTEIN HOMOLOG"/>
    <property type="match status" value="1"/>
</dbReference>
<evidence type="ECO:0000313" key="7">
    <source>
        <dbReference type="Proteomes" id="UP000315496"/>
    </source>
</evidence>
<evidence type="ECO:0000256" key="4">
    <source>
        <dbReference type="PROSITE-ProRule" id="PRU00146"/>
    </source>
</evidence>
<dbReference type="CDD" id="cd15492">
    <property type="entry name" value="PHD_BRPF_JADE_like"/>
    <property type="match status" value="1"/>
</dbReference>
<dbReference type="Pfam" id="PF13831">
    <property type="entry name" value="PHD_2"/>
    <property type="match status" value="1"/>
</dbReference>
<dbReference type="InterPro" id="IPR019786">
    <property type="entry name" value="Zinc_finger_PHD-type_CS"/>
</dbReference>
<evidence type="ECO:0000313" key="6">
    <source>
        <dbReference type="EMBL" id="TNJ28720.1"/>
    </source>
</evidence>
<dbReference type="InterPro" id="IPR013083">
    <property type="entry name" value="Znf_RING/FYVE/PHD"/>
</dbReference>
<gene>
    <name evidence="6" type="ORF">GMRT_13245</name>
</gene>
<dbReference type="OrthoDB" id="20839at2759"/>
<evidence type="ECO:0000256" key="1">
    <source>
        <dbReference type="ARBA" id="ARBA00022723"/>
    </source>
</evidence>
<dbReference type="InterPro" id="IPR050701">
    <property type="entry name" value="Histone_Mod_Regulator"/>
</dbReference>
<protein>
    <submittedName>
        <fullName evidence="6">PHD finger protein 15</fullName>
    </submittedName>
</protein>
<reference evidence="6 7" key="1">
    <citation type="submission" date="2019-05" db="EMBL/GenBank/DDBJ databases">
        <title>The compact genome of Giardia muris reveals important steps in the evolution of intestinal protozoan parasites.</title>
        <authorList>
            <person name="Xu F."/>
            <person name="Jimenez-Gonzalez A."/>
            <person name="Einarsson E."/>
            <person name="Astvaldsson A."/>
            <person name="Peirasmaki D."/>
            <person name="Eckmann L."/>
            <person name="Andersson J.O."/>
            <person name="Svard S.G."/>
            <person name="Jerlstrom-Hultqvist J."/>
        </authorList>
    </citation>
    <scope>NUCLEOTIDE SEQUENCE [LARGE SCALE GENOMIC DNA]</scope>
    <source>
        <strain evidence="6 7">Roberts-Thomson</strain>
    </source>
</reference>
<feature type="domain" description="PHD-type" evidence="5">
    <location>
        <begin position="6"/>
        <end position="58"/>
    </location>
</feature>
<dbReference type="AlphaFoldDB" id="A0A4Z1SSH2"/>
<dbReference type="EMBL" id="VDLU01000002">
    <property type="protein sequence ID" value="TNJ28720.1"/>
    <property type="molecule type" value="Genomic_DNA"/>
</dbReference>
<evidence type="ECO:0000256" key="2">
    <source>
        <dbReference type="ARBA" id="ARBA00022771"/>
    </source>
</evidence>
<dbReference type="PROSITE" id="PS01359">
    <property type="entry name" value="ZF_PHD_1"/>
    <property type="match status" value="1"/>
</dbReference>
<keyword evidence="1" id="KW-0479">Metal-binding</keyword>
<proteinExistence type="predicted"/>
<dbReference type="GO" id="GO:0008270">
    <property type="term" value="F:zinc ion binding"/>
    <property type="evidence" value="ECO:0007669"/>
    <property type="project" value="UniProtKB-KW"/>
</dbReference>
<dbReference type="SMART" id="SM00249">
    <property type="entry name" value="PHD"/>
    <property type="match status" value="2"/>
</dbReference>
<keyword evidence="2 4" id="KW-0863">Zinc-finger</keyword>
<evidence type="ECO:0000259" key="5">
    <source>
        <dbReference type="PROSITE" id="PS50016"/>
    </source>
</evidence>
<dbReference type="InterPro" id="IPR011011">
    <property type="entry name" value="Znf_FYVE_PHD"/>
</dbReference>
<dbReference type="Gene3D" id="3.30.40.10">
    <property type="entry name" value="Zinc/RING finger domain, C3HC4 (zinc finger)"/>
    <property type="match status" value="2"/>
</dbReference>
<evidence type="ECO:0000256" key="3">
    <source>
        <dbReference type="ARBA" id="ARBA00022833"/>
    </source>
</evidence>
<organism evidence="6 7">
    <name type="scientific">Giardia muris</name>
    <dbReference type="NCBI Taxonomy" id="5742"/>
    <lineage>
        <taxon>Eukaryota</taxon>
        <taxon>Metamonada</taxon>
        <taxon>Diplomonadida</taxon>
        <taxon>Hexamitidae</taxon>
        <taxon>Giardiinae</taxon>
        <taxon>Giardia</taxon>
    </lineage>
</organism>
<dbReference type="VEuPathDB" id="GiardiaDB:GMRT_13245"/>
<keyword evidence="3" id="KW-0862">Zinc</keyword>
<dbReference type="InterPro" id="IPR001965">
    <property type="entry name" value="Znf_PHD"/>
</dbReference>
<name>A0A4Z1SSH2_GIAMU</name>
<sequence>MLLGGEDVCDICLSAESITDDPIVYCDGCDCAVHCSCYGVTEAELAAPSWFCRACASSLSERRCFLCGKEMDRISMKEYQVASGGLTPRFAHCICFRLYPGLVYDPEAINLVVSTATHIQIEVERAQAVRRACAHCQEAGDAGIVIRCRAPTGCVAEYHPLCMVLAGGGFWLETFETHNVIYALCPRHRGENWDLSQRNNKSHHDALVVIEARLLRTVCKPLVRQELGAHIVEEQDLAFTNSHRLLGLITPARAPAPTVLVPTRGGRAVSLPAYADGLLRCIRLQISACRRCRTSPSTPSVVNESAFARVLTAILQSRNTLENLLAISPNAPYGLRAADVCALALFPGLIPCGEIDAPEDLPEVLSGERLLAEEGPTALLLEVVLPGLPVPACLVVRSTEPGRLGVAACRLPVVLVV</sequence>
<comment type="caution">
    <text evidence="6">The sequence shown here is derived from an EMBL/GenBank/DDBJ whole genome shotgun (WGS) entry which is preliminary data.</text>
</comment>
<dbReference type="GO" id="GO:0006357">
    <property type="term" value="P:regulation of transcription by RNA polymerase II"/>
    <property type="evidence" value="ECO:0007669"/>
    <property type="project" value="TreeGrafter"/>
</dbReference>
<dbReference type="Proteomes" id="UP000315496">
    <property type="component" value="Chromosome 2"/>
</dbReference>
<dbReference type="SUPFAM" id="SSF57903">
    <property type="entry name" value="FYVE/PHD zinc finger"/>
    <property type="match status" value="1"/>
</dbReference>
<dbReference type="InterPro" id="IPR019787">
    <property type="entry name" value="Znf_PHD-finger"/>
</dbReference>
<dbReference type="PROSITE" id="PS50016">
    <property type="entry name" value="ZF_PHD_2"/>
    <property type="match status" value="1"/>
</dbReference>
<keyword evidence="7" id="KW-1185">Reference proteome</keyword>
<dbReference type="PANTHER" id="PTHR13793">
    <property type="entry name" value="PHD FINGER PROTEINS"/>
    <property type="match status" value="1"/>
</dbReference>
<accession>A0A4Z1SSH2</accession>